<proteinExistence type="inferred from homology"/>
<dbReference type="Pfam" id="PF03134">
    <property type="entry name" value="TB2_DP1_HVA22"/>
    <property type="match status" value="1"/>
</dbReference>
<sequence>MFGFIANGLTVATTVLFPIFASYKALQTSDPAILAPWLMYFVVLSLLTAVENTFDFILTWIPFYAWLRFLIHLYLILPGAQGASYLYSDHIEPFLYHHEREIDDFITQAHDRAKAAGLNYLQQAIEYIKVNFLGFAPQRPASPHLSGQTYAQSFMSRFAMPNARGRSDNLSNLVAQALSGASALYAGTGGASTTTADQTTGALHSGSANTLIPDSIRSASDRANYVASQRSRLEALLRQFDQEQDQLARNRETGARYAESGGLSKSRSETEFDRIERDEVVSSSPPPYPVTPPAFPRRTSSGWMPWNWRAQQAQGQPVSRSHDEDPLAYGRDDGRDRARASGYDMGGR</sequence>
<dbReference type="Proteomes" id="UP000799440">
    <property type="component" value="Unassembled WGS sequence"/>
</dbReference>
<evidence type="ECO:0000256" key="1">
    <source>
        <dbReference type="RuleBase" id="RU362006"/>
    </source>
</evidence>
<evidence type="ECO:0000313" key="4">
    <source>
        <dbReference type="Proteomes" id="UP000799440"/>
    </source>
</evidence>
<gene>
    <name evidence="3" type="ORF">M011DRAFT_495860</name>
</gene>
<accession>A0A6A6V3S4</accession>
<feature type="compositionally biased region" description="Basic and acidic residues" evidence="2">
    <location>
        <begin position="266"/>
        <end position="280"/>
    </location>
</feature>
<evidence type="ECO:0000313" key="3">
    <source>
        <dbReference type="EMBL" id="KAF2745135.1"/>
    </source>
</evidence>
<reference evidence="3" key="1">
    <citation type="journal article" date="2020" name="Stud. Mycol.">
        <title>101 Dothideomycetes genomes: a test case for predicting lifestyles and emergence of pathogens.</title>
        <authorList>
            <person name="Haridas S."/>
            <person name="Albert R."/>
            <person name="Binder M."/>
            <person name="Bloem J."/>
            <person name="Labutti K."/>
            <person name="Salamov A."/>
            <person name="Andreopoulos B."/>
            <person name="Baker S."/>
            <person name="Barry K."/>
            <person name="Bills G."/>
            <person name="Bluhm B."/>
            <person name="Cannon C."/>
            <person name="Castanera R."/>
            <person name="Culley D."/>
            <person name="Daum C."/>
            <person name="Ezra D."/>
            <person name="Gonzalez J."/>
            <person name="Henrissat B."/>
            <person name="Kuo A."/>
            <person name="Liang C."/>
            <person name="Lipzen A."/>
            <person name="Lutzoni F."/>
            <person name="Magnuson J."/>
            <person name="Mondo S."/>
            <person name="Nolan M."/>
            <person name="Ohm R."/>
            <person name="Pangilinan J."/>
            <person name="Park H.-J."/>
            <person name="Ramirez L."/>
            <person name="Alfaro M."/>
            <person name="Sun H."/>
            <person name="Tritt A."/>
            <person name="Yoshinaga Y."/>
            <person name="Zwiers L.-H."/>
            <person name="Turgeon B."/>
            <person name="Goodwin S."/>
            <person name="Spatafora J."/>
            <person name="Crous P."/>
            <person name="Grigoriev I."/>
        </authorList>
    </citation>
    <scope>NUCLEOTIDE SEQUENCE</scope>
    <source>
        <strain evidence="3">CBS 119925</strain>
    </source>
</reference>
<name>A0A6A6V3S4_9PLEO</name>
<evidence type="ECO:0000256" key="2">
    <source>
        <dbReference type="SAM" id="MobiDB-lite"/>
    </source>
</evidence>
<keyword evidence="4" id="KW-1185">Reference proteome</keyword>
<dbReference type="PANTHER" id="PTHR12300">
    <property type="entry name" value="HVA22-LIKE PROTEINS"/>
    <property type="match status" value="1"/>
</dbReference>
<comment type="caution">
    <text evidence="1">Lacks conserved residue(s) required for the propagation of feature annotation.</text>
</comment>
<feature type="transmembrane region" description="Helical" evidence="1">
    <location>
        <begin position="6"/>
        <end position="26"/>
    </location>
</feature>
<feature type="compositionally biased region" description="Polar residues" evidence="2">
    <location>
        <begin position="309"/>
        <end position="319"/>
    </location>
</feature>
<dbReference type="OrthoDB" id="434647at2759"/>
<feature type="transmembrane region" description="Helical" evidence="1">
    <location>
        <begin position="33"/>
        <end position="50"/>
    </location>
</feature>
<comment type="subcellular location">
    <subcellularLocation>
        <location evidence="1">Membrane</location>
        <topology evidence="1">Multi-pass membrane protein</topology>
    </subcellularLocation>
</comment>
<dbReference type="GO" id="GO:0016020">
    <property type="term" value="C:membrane"/>
    <property type="evidence" value="ECO:0007669"/>
    <property type="project" value="UniProtKB-SubCell"/>
</dbReference>
<feature type="compositionally biased region" description="Basic and acidic residues" evidence="2">
    <location>
        <begin position="320"/>
        <end position="339"/>
    </location>
</feature>
<feature type="region of interest" description="Disordered" evidence="2">
    <location>
        <begin position="247"/>
        <end position="348"/>
    </location>
</feature>
<dbReference type="AlphaFoldDB" id="A0A6A6V3S4"/>
<dbReference type="InterPro" id="IPR004345">
    <property type="entry name" value="TB2_DP1_HVA22"/>
</dbReference>
<organism evidence="3 4">
    <name type="scientific">Sporormia fimetaria CBS 119925</name>
    <dbReference type="NCBI Taxonomy" id="1340428"/>
    <lineage>
        <taxon>Eukaryota</taxon>
        <taxon>Fungi</taxon>
        <taxon>Dikarya</taxon>
        <taxon>Ascomycota</taxon>
        <taxon>Pezizomycotina</taxon>
        <taxon>Dothideomycetes</taxon>
        <taxon>Pleosporomycetidae</taxon>
        <taxon>Pleosporales</taxon>
        <taxon>Sporormiaceae</taxon>
        <taxon>Sporormia</taxon>
    </lineage>
</organism>
<comment type="similarity">
    <text evidence="1">Belongs to the DP1 family.</text>
</comment>
<keyword evidence="1" id="KW-0812">Transmembrane</keyword>
<dbReference type="PANTHER" id="PTHR12300:SF177">
    <property type="entry name" value="PROTEIN YOP1"/>
    <property type="match status" value="1"/>
</dbReference>
<keyword evidence="1" id="KW-0472">Membrane</keyword>
<feature type="transmembrane region" description="Helical" evidence="1">
    <location>
        <begin position="56"/>
        <end position="77"/>
    </location>
</feature>
<dbReference type="EMBL" id="MU006584">
    <property type="protein sequence ID" value="KAF2745135.1"/>
    <property type="molecule type" value="Genomic_DNA"/>
</dbReference>
<feature type="compositionally biased region" description="Pro residues" evidence="2">
    <location>
        <begin position="284"/>
        <end position="295"/>
    </location>
</feature>
<protein>
    <recommendedName>
        <fullName evidence="1">Protein YOP1</fullName>
    </recommendedName>
</protein>
<keyword evidence="1" id="KW-1133">Transmembrane helix</keyword>